<dbReference type="InterPro" id="IPR027409">
    <property type="entry name" value="GroEL-like_apical_dom_sf"/>
</dbReference>
<dbReference type="NCBIfam" id="NF009488">
    <property type="entry name" value="PRK12850.1"/>
    <property type="match status" value="1"/>
</dbReference>
<dbReference type="GO" id="GO:0042603">
    <property type="term" value="C:capsule"/>
    <property type="evidence" value="ECO:0007669"/>
    <property type="project" value="UniProtKB-SubCell"/>
</dbReference>
<dbReference type="SUPFAM" id="SSF52029">
    <property type="entry name" value="GroEL apical domain-like"/>
    <property type="match status" value="1"/>
</dbReference>
<dbReference type="HAMAP" id="MF_00600">
    <property type="entry name" value="CH60"/>
    <property type="match status" value="1"/>
</dbReference>
<dbReference type="Proteomes" id="UP000199065">
    <property type="component" value="Unassembled WGS sequence"/>
</dbReference>
<dbReference type="CDD" id="cd03344">
    <property type="entry name" value="GroEL"/>
    <property type="match status" value="1"/>
</dbReference>
<dbReference type="Gene3D" id="3.50.7.10">
    <property type="entry name" value="GroEL"/>
    <property type="match status" value="1"/>
</dbReference>
<dbReference type="STRING" id="185761.SAMN05660282_01311"/>
<comment type="similarity">
    <text evidence="3 9 10">Belongs to the chaperonin (HSP60) family.</text>
</comment>
<dbReference type="SUPFAM" id="SSF48592">
    <property type="entry name" value="GroEL equatorial domain-like"/>
    <property type="match status" value="1"/>
</dbReference>
<dbReference type="SUPFAM" id="SSF54849">
    <property type="entry name" value="GroEL-intermediate domain like"/>
    <property type="match status" value="1"/>
</dbReference>
<dbReference type="FunFam" id="3.50.7.10:FF:000001">
    <property type="entry name" value="60 kDa chaperonin"/>
    <property type="match status" value="1"/>
</dbReference>
<keyword evidence="7 9" id="KW-0413">Isomerase</keyword>
<keyword evidence="9" id="KW-0963">Cytoplasm</keyword>
<dbReference type="Gene3D" id="1.10.560.10">
    <property type="entry name" value="GroEL-like equatorial domain"/>
    <property type="match status" value="1"/>
</dbReference>
<keyword evidence="14" id="KW-1185">Reference proteome</keyword>
<dbReference type="InterPro" id="IPR027410">
    <property type="entry name" value="TCP-1-like_intermed_sf"/>
</dbReference>
<dbReference type="EMBL" id="FOPJ01000007">
    <property type="protein sequence ID" value="SFG58975.1"/>
    <property type="molecule type" value="Genomic_DNA"/>
</dbReference>
<evidence type="ECO:0000256" key="9">
    <source>
        <dbReference type="HAMAP-Rule" id="MF_00600"/>
    </source>
</evidence>
<accession>A0A1I2T1I6</accession>
<evidence type="ECO:0000313" key="14">
    <source>
        <dbReference type="Proteomes" id="UP000199065"/>
    </source>
</evidence>
<dbReference type="GO" id="GO:0009986">
    <property type="term" value="C:cell surface"/>
    <property type="evidence" value="ECO:0007669"/>
    <property type="project" value="UniProtKB-SubCell"/>
</dbReference>
<dbReference type="PRINTS" id="PR00298">
    <property type="entry name" value="CHAPERONIN60"/>
</dbReference>
<name>A0A1I2T1I6_9CORY</name>
<dbReference type="InterPro" id="IPR027413">
    <property type="entry name" value="GROEL-like_equatorial_sf"/>
</dbReference>
<dbReference type="GO" id="GO:0016853">
    <property type="term" value="F:isomerase activity"/>
    <property type="evidence" value="ECO:0007669"/>
    <property type="project" value="UniProtKB-KW"/>
</dbReference>
<dbReference type="InterPro" id="IPR001844">
    <property type="entry name" value="Cpn60/GroEL"/>
</dbReference>
<dbReference type="PANTHER" id="PTHR45633">
    <property type="entry name" value="60 KDA HEAT SHOCK PROTEIN, MITOCHONDRIAL"/>
    <property type="match status" value="1"/>
</dbReference>
<dbReference type="AlphaFoldDB" id="A0A1I2T1I6"/>
<keyword evidence="6 9" id="KW-0143">Chaperone</keyword>
<gene>
    <name evidence="9" type="primary">groEL</name>
    <name evidence="9" type="synonym">groL</name>
    <name evidence="13" type="ORF">SAMN05660282_01311</name>
</gene>
<dbReference type="NCBIfam" id="NF009487">
    <property type="entry name" value="PRK12849.1"/>
    <property type="match status" value="1"/>
</dbReference>
<protein>
    <recommendedName>
        <fullName evidence="9">Chaperonin GroEL</fullName>
        <ecNumber evidence="9">5.6.1.7</ecNumber>
    </recommendedName>
    <alternativeName>
        <fullName evidence="9">60 kDa chaperonin</fullName>
    </alternativeName>
    <alternativeName>
        <fullName evidence="9">Chaperonin-60</fullName>
        <shortName evidence="9">Cpn60</shortName>
    </alternativeName>
</protein>
<dbReference type="GO" id="GO:0005737">
    <property type="term" value="C:cytoplasm"/>
    <property type="evidence" value="ECO:0007669"/>
    <property type="project" value="UniProtKB-SubCell"/>
</dbReference>
<keyword evidence="4 9" id="KW-0547">Nucleotide-binding</keyword>
<feature type="binding site" evidence="9">
    <location>
        <begin position="482"/>
        <end position="484"/>
    </location>
    <ligand>
        <name>ATP</name>
        <dbReference type="ChEBI" id="CHEBI:30616"/>
    </ligand>
</feature>
<organism evidence="13 14">
    <name type="scientific">Corynebacterium spheniscorum</name>
    <dbReference type="NCBI Taxonomy" id="185761"/>
    <lineage>
        <taxon>Bacteria</taxon>
        <taxon>Bacillati</taxon>
        <taxon>Actinomycetota</taxon>
        <taxon>Actinomycetes</taxon>
        <taxon>Mycobacteriales</taxon>
        <taxon>Corynebacteriaceae</taxon>
        <taxon>Corynebacterium</taxon>
    </lineage>
</organism>
<evidence type="ECO:0000313" key="13">
    <source>
        <dbReference type="EMBL" id="SFG58975.1"/>
    </source>
</evidence>
<dbReference type="NCBIfam" id="NF000592">
    <property type="entry name" value="PRK00013.1"/>
    <property type="match status" value="1"/>
</dbReference>
<dbReference type="GO" id="GO:0009408">
    <property type="term" value="P:response to heat"/>
    <property type="evidence" value="ECO:0007669"/>
    <property type="project" value="UniProtKB-ARBA"/>
</dbReference>
<dbReference type="InterPro" id="IPR018370">
    <property type="entry name" value="Chaperonin_Cpn60_CS"/>
</dbReference>
<evidence type="ECO:0000256" key="3">
    <source>
        <dbReference type="ARBA" id="ARBA00006607"/>
    </source>
</evidence>
<dbReference type="OrthoDB" id="9766614at2"/>
<dbReference type="GO" id="GO:0051082">
    <property type="term" value="F:unfolded protein binding"/>
    <property type="evidence" value="ECO:0007669"/>
    <property type="project" value="UniProtKB-UniRule"/>
</dbReference>
<feature type="binding site" evidence="9">
    <location>
        <position position="498"/>
    </location>
    <ligand>
        <name>ATP</name>
        <dbReference type="ChEBI" id="CHEBI:30616"/>
    </ligand>
</feature>
<dbReference type="PROSITE" id="PS00296">
    <property type="entry name" value="CHAPERONINS_CPN60"/>
    <property type="match status" value="1"/>
</dbReference>
<evidence type="ECO:0000256" key="1">
    <source>
        <dbReference type="ARBA" id="ARBA00004191"/>
    </source>
</evidence>
<dbReference type="GO" id="GO:0140662">
    <property type="term" value="F:ATP-dependent protein folding chaperone"/>
    <property type="evidence" value="ECO:0007669"/>
    <property type="project" value="InterPro"/>
</dbReference>
<comment type="caution">
    <text evidence="9">Lacks conserved residue(s) required for the propagation of feature annotation.</text>
</comment>
<comment type="function">
    <text evidence="9 11">Together with its co-chaperonin GroES, plays an essential role in assisting protein folding. The GroEL-GroES system forms a nano-cage that allows encapsulation of the non-native substrate proteins and provides a physical environment optimized to promote and accelerate protein folding.</text>
</comment>
<evidence type="ECO:0000256" key="8">
    <source>
        <dbReference type="ARBA" id="ARBA00025702"/>
    </source>
</evidence>
<dbReference type="GO" id="GO:0005524">
    <property type="term" value="F:ATP binding"/>
    <property type="evidence" value="ECO:0007669"/>
    <property type="project" value="UniProtKB-UniRule"/>
</dbReference>
<dbReference type="EC" id="5.6.1.7" evidence="9"/>
<reference evidence="13 14" key="1">
    <citation type="submission" date="2016-10" db="EMBL/GenBank/DDBJ databases">
        <authorList>
            <person name="de Groot N.N."/>
        </authorList>
    </citation>
    <scope>NUCLEOTIDE SEQUENCE [LARGE SCALE GENOMIC DNA]</scope>
    <source>
        <strain>J11</strain>
        <strain evidence="14">PG 39</strain>
    </source>
</reference>
<proteinExistence type="inferred from homology"/>
<dbReference type="InterPro" id="IPR002423">
    <property type="entry name" value="Cpn60/GroEL/TCP-1"/>
</dbReference>
<feature type="binding site" evidence="9">
    <location>
        <begin position="29"/>
        <end position="32"/>
    </location>
    <ligand>
        <name>ATP</name>
        <dbReference type="ChEBI" id="CHEBI:30616"/>
    </ligand>
</feature>
<evidence type="ECO:0000256" key="7">
    <source>
        <dbReference type="ARBA" id="ARBA00023235"/>
    </source>
</evidence>
<evidence type="ECO:0000256" key="6">
    <source>
        <dbReference type="ARBA" id="ARBA00023186"/>
    </source>
</evidence>
<dbReference type="Gene3D" id="3.30.260.10">
    <property type="entry name" value="TCP-1-like chaperonin intermediate domain"/>
    <property type="match status" value="1"/>
</dbReference>
<evidence type="ECO:0000256" key="10">
    <source>
        <dbReference type="RuleBase" id="RU000418"/>
    </source>
</evidence>
<dbReference type="Pfam" id="PF00118">
    <property type="entry name" value="Cpn60_TCP1"/>
    <property type="match status" value="1"/>
</dbReference>
<dbReference type="NCBIfam" id="TIGR02348">
    <property type="entry name" value="GroEL"/>
    <property type="match status" value="1"/>
</dbReference>
<dbReference type="GO" id="GO:0042026">
    <property type="term" value="P:protein refolding"/>
    <property type="evidence" value="ECO:0007669"/>
    <property type="project" value="UniProtKB-UniRule"/>
</dbReference>
<comment type="subcellular location">
    <subcellularLocation>
        <location evidence="2">Cell surface</location>
    </subcellularLocation>
    <subcellularLocation>
        <location evidence="9">Cytoplasm</location>
    </subcellularLocation>
    <subcellularLocation>
        <location evidence="8">Secreted</location>
        <location evidence="8">Capsule</location>
    </subcellularLocation>
    <subcellularLocation>
        <location evidence="1">Secreted</location>
        <location evidence="1">Cell wall</location>
    </subcellularLocation>
</comment>
<keyword evidence="5 9" id="KW-0067">ATP-binding</keyword>
<evidence type="ECO:0000256" key="12">
    <source>
        <dbReference type="SAM" id="MobiDB-lite"/>
    </source>
</evidence>
<feature type="binding site" evidence="9">
    <location>
        <begin position="86"/>
        <end position="90"/>
    </location>
    <ligand>
        <name>ATP</name>
        <dbReference type="ChEBI" id="CHEBI:30616"/>
    </ligand>
</feature>
<feature type="binding site" evidence="9">
    <location>
        <position position="418"/>
    </location>
    <ligand>
        <name>ATP</name>
        <dbReference type="ChEBI" id="CHEBI:30616"/>
    </ligand>
</feature>
<dbReference type="RefSeq" id="WP_092285667.1">
    <property type="nucleotide sequence ID" value="NZ_FOPJ01000007.1"/>
</dbReference>
<feature type="region of interest" description="Disordered" evidence="12">
    <location>
        <begin position="528"/>
        <end position="547"/>
    </location>
</feature>
<dbReference type="NCBIfam" id="NF009489">
    <property type="entry name" value="PRK12851.1"/>
    <property type="match status" value="1"/>
</dbReference>
<evidence type="ECO:0000256" key="2">
    <source>
        <dbReference type="ARBA" id="ARBA00004241"/>
    </source>
</evidence>
<evidence type="ECO:0000256" key="4">
    <source>
        <dbReference type="ARBA" id="ARBA00022741"/>
    </source>
</evidence>
<evidence type="ECO:0000256" key="11">
    <source>
        <dbReference type="RuleBase" id="RU000419"/>
    </source>
</evidence>
<evidence type="ECO:0000256" key="5">
    <source>
        <dbReference type="ARBA" id="ARBA00022840"/>
    </source>
</evidence>
<comment type="subunit">
    <text evidence="9 11">Forms a cylinder of 14 subunits composed of two heptameric rings stacked back-to-back. Interacts with the co-chaperonin GroES.</text>
</comment>
<sequence>MAKIIAFDEEARRGLEKGLNTLADAVKVTLGPKGRNVVLEKSWGAPTITNDGVSIAREIELEDPYEKIGAELVKEVAKKTDDVAGDGTTTATVLAQALVSEGLRNVAAGSNPMGIKRGIEQAVTKVTESLLASAKEVETEEEIAATAGISAADPEIGKQIAKAMYAVGNGAVNKDSVITVEESNTFGVELEVTEGMRFDKGYISGYFATDMERQEAVLEDPYILLVSSKISNIKDLLPLLEKVMQSGKPLLIIAEDVEGEALSTLVVNKIRGTFKSVAVKAPGFGDRRKAQLQDMAILTGGQVIAEEVGLSLETADLPLLGQARKVVVTKDDTTIVEGAGSSEQIEGRVKQIRAEIDNSDSDYDREKLQERLAKLAGGVAVLKVGAATEVELKERKHRIEDAVRNAKAAVEEGIVAGGGVALLQASHVLDDNLDLDGDEATGVKIVRQALASPLKQIAANAGLESGVVADKVSTLPAGQGLNAATGEYIDLMAAGINDPVKVTRSALQNAASIAALFLTTEAVVAEKPQPAGAGTPGAEEMGGMGGF</sequence>